<dbReference type="Gene3D" id="3.80.10.10">
    <property type="entry name" value="Ribonuclease Inhibitor"/>
    <property type="match status" value="5"/>
</dbReference>
<dbReference type="EMBL" id="CAJHUC010000713">
    <property type="protein sequence ID" value="CAD7697802.1"/>
    <property type="molecule type" value="Genomic_DNA"/>
</dbReference>
<evidence type="ECO:0000259" key="2">
    <source>
        <dbReference type="Pfam" id="PF25372"/>
    </source>
</evidence>
<dbReference type="Proteomes" id="UP000708148">
    <property type="component" value="Unassembled WGS sequence"/>
</dbReference>
<organism evidence="3 4">
    <name type="scientific">Ostreobium quekettii</name>
    <dbReference type="NCBI Taxonomy" id="121088"/>
    <lineage>
        <taxon>Eukaryota</taxon>
        <taxon>Viridiplantae</taxon>
        <taxon>Chlorophyta</taxon>
        <taxon>core chlorophytes</taxon>
        <taxon>Ulvophyceae</taxon>
        <taxon>TCBD clade</taxon>
        <taxon>Bryopsidales</taxon>
        <taxon>Ostreobineae</taxon>
        <taxon>Ostreobiaceae</taxon>
        <taxon>Ostreobium</taxon>
    </lineage>
</organism>
<evidence type="ECO:0000256" key="1">
    <source>
        <dbReference type="ARBA" id="ARBA00004430"/>
    </source>
</evidence>
<gene>
    <name evidence="3" type="ORF">OSTQU699_LOCUS3163</name>
</gene>
<dbReference type="InterPro" id="IPR032675">
    <property type="entry name" value="LRR_dom_sf"/>
</dbReference>
<dbReference type="InterPro" id="IPR006553">
    <property type="entry name" value="Leu-rich_rpt_Cys-con_subtyp"/>
</dbReference>
<feature type="domain" description="F-box/LRR-repeat protein 15-like leucin rich repeat" evidence="2">
    <location>
        <begin position="201"/>
        <end position="421"/>
    </location>
</feature>
<reference evidence="3" key="1">
    <citation type="submission" date="2020-12" db="EMBL/GenBank/DDBJ databases">
        <authorList>
            <person name="Iha C."/>
        </authorList>
    </citation>
    <scope>NUCLEOTIDE SEQUENCE</scope>
</reference>
<proteinExistence type="predicted"/>
<comment type="subcellular location">
    <subcellularLocation>
        <location evidence="1">Cytoplasm</location>
        <location evidence="1">Cytoskeleton</location>
        <location evidence="1">Cilium axoneme</location>
    </subcellularLocation>
</comment>
<dbReference type="OrthoDB" id="423607at2759"/>
<dbReference type="Pfam" id="PF13516">
    <property type="entry name" value="LRR_6"/>
    <property type="match status" value="1"/>
</dbReference>
<keyword evidence="4" id="KW-1185">Reference proteome</keyword>
<dbReference type="GO" id="GO:0005930">
    <property type="term" value="C:axoneme"/>
    <property type="evidence" value="ECO:0007669"/>
    <property type="project" value="UniProtKB-SubCell"/>
</dbReference>
<protein>
    <recommendedName>
        <fullName evidence="2">F-box/LRR-repeat protein 15-like leucin rich repeat domain-containing protein</fullName>
    </recommendedName>
</protein>
<dbReference type="InterPro" id="IPR001611">
    <property type="entry name" value="Leu-rich_rpt"/>
</dbReference>
<evidence type="ECO:0000313" key="4">
    <source>
        <dbReference type="Proteomes" id="UP000708148"/>
    </source>
</evidence>
<evidence type="ECO:0000313" key="3">
    <source>
        <dbReference type="EMBL" id="CAD7697802.1"/>
    </source>
</evidence>
<dbReference type="GO" id="GO:0031146">
    <property type="term" value="P:SCF-dependent proteasomal ubiquitin-dependent protein catabolic process"/>
    <property type="evidence" value="ECO:0007669"/>
    <property type="project" value="TreeGrafter"/>
</dbReference>
<name>A0A8S1IVD2_9CHLO</name>
<dbReference type="PANTHER" id="PTHR13318">
    <property type="entry name" value="PARTNER OF PAIRED, ISOFORM B-RELATED"/>
    <property type="match status" value="1"/>
</dbReference>
<dbReference type="SUPFAM" id="SSF52047">
    <property type="entry name" value="RNI-like"/>
    <property type="match status" value="1"/>
</dbReference>
<accession>A0A8S1IVD2</accession>
<dbReference type="GO" id="GO:0019005">
    <property type="term" value="C:SCF ubiquitin ligase complex"/>
    <property type="evidence" value="ECO:0007669"/>
    <property type="project" value="TreeGrafter"/>
</dbReference>
<dbReference type="AlphaFoldDB" id="A0A8S1IVD2"/>
<comment type="caution">
    <text evidence="3">The sequence shown here is derived from an EMBL/GenBank/DDBJ whole genome shotgun (WGS) entry which is preliminary data.</text>
</comment>
<dbReference type="InterPro" id="IPR057207">
    <property type="entry name" value="FBXL15_LRR"/>
</dbReference>
<dbReference type="SMART" id="SM00367">
    <property type="entry name" value="LRR_CC"/>
    <property type="match status" value="10"/>
</dbReference>
<dbReference type="PANTHER" id="PTHR13318:SF105">
    <property type="entry name" value="F-BOX_LRR-REPEAT PROTEIN 3"/>
    <property type="match status" value="1"/>
</dbReference>
<sequence>MDNEEEREGNWEVEELSGSATTAAGVTRNSVPKLTAICVRCVASLIISSDHHGNLHGLCILPSELKQDIFELVVATKHLNDVLASVLWSEEWVFRRAALSLAGNYHLSATRLTQLLHGDCPNLRSISFADVVTLTDEVLEQLVGTCCNLTNLDISLCCWVTDRGLQTLTALKNLQSLNIQGCWKVTSVLHLTSCNDLRTLNVSECWQLTPAGVGMYLSAAGKLEVLDIGGCRFLDNTALLGYGTASERINSLVLRGTRVTDALLGKLSSLCPNLHHIDLRGCMHVSGTGVAVLLQSFGGARDGKTHPQGRSGGLRTLKVAGITDLWGAICQTCLPQGYNRHTEAQDVANVHAAWAENLTCLDVSYCSDVSDTALHWLAVHCPRLQRLMAVGLLISDEGVGHLTCLRNLRYLNLGRSQLARNRVRKRRRVPLSDDSMAAVCKSLCMHNSSDCLRDGCPMEEGVSDNKTPCAGLAVLGVSGTAITDRTLKHMSGIVSLNLHHCVHVTSTGILQLLLNCPNLGKLNVSGCTALDPTELGATAACRQPHRGSYTSQVLPSSSKMPKAGTGPLGSSLDAIENLVRALKQCPARCARLIHVTIPGCISVPEVLLLLTGLVRAPTLDFGLPCGVLSRLEHLEVTNAGKIDDALLIFIVDGCPLLRDLLLFCATVVSDVGLSHAVAKLPFLQRLTLTKAKEVTDRGVADLTKLACLQSLDLSECRKVRPPLSVVYTAACLICLFVSPRKCRDSRYNRLVVVKFQREIVWILTLK</sequence>
<dbReference type="Pfam" id="PF25372">
    <property type="entry name" value="DUF7885"/>
    <property type="match status" value="1"/>
</dbReference>